<accession>A0A0M6ZEZ9</accession>
<evidence type="ECO:0000256" key="1">
    <source>
        <dbReference type="SAM" id="Phobius"/>
    </source>
</evidence>
<dbReference type="Proteomes" id="UP000049983">
    <property type="component" value="Unassembled WGS sequence"/>
</dbReference>
<reference evidence="3" key="1">
    <citation type="submission" date="2015-07" db="EMBL/GenBank/DDBJ databases">
        <authorList>
            <person name="Rodrigo-Torres Lidia"/>
            <person name="Arahal R.David."/>
        </authorList>
    </citation>
    <scope>NUCLEOTIDE SEQUENCE [LARGE SCALE GENOMIC DNA]</scope>
    <source>
        <strain evidence="3">CECT 5096</strain>
    </source>
</reference>
<feature type="transmembrane region" description="Helical" evidence="1">
    <location>
        <begin position="158"/>
        <end position="182"/>
    </location>
</feature>
<dbReference type="RefSeq" id="WP_144436118.1">
    <property type="nucleotide sequence ID" value="NZ_CXWA01000007.1"/>
</dbReference>
<feature type="transmembrane region" description="Helical" evidence="1">
    <location>
        <begin position="194"/>
        <end position="216"/>
    </location>
</feature>
<name>A0A0M6ZEZ9_9HYPH</name>
<feature type="transmembrane region" description="Helical" evidence="1">
    <location>
        <begin position="36"/>
        <end position="57"/>
    </location>
</feature>
<evidence type="ECO:0008006" key="4">
    <source>
        <dbReference type="Google" id="ProtNLM"/>
    </source>
</evidence>
<gene>
    <name evidence="2" type="ORF">LA5096_01677</name>
</gene>
<keyword evidence="1" id="KW-0472">Membrane</keyword>
<evidence type="ECO:0000313" key="2">
    <source>
        <dbReference type="EMBL" id="CTQ68101.1"/>
    </source>
</evidence>
<dbReference type="AlphaFoldDB" id="A0A0M6ZEZ9"/>
<feature type="transmembrane region" description="Helical" evidence="1">
    <location>
        <begin position="129"/>
        <end position="152"/>
    </location>
</feature>
<feature type="transmembrane region" description="Helical" evidence="1">
    <location>
        <begin position="253"/>
        <end position="275"/>
    </location>
</feature>
<keyword evidence="3" id="KW-1185">Reference proteome</keyword>
<dbReference type="GeneID" id="97669093"/>
<keyword evidence="1" id="KW-0812">Transmembrane</keyword>
<dbReference type="OrthoDB" id="7849120at2"/>
<evidence type="ECO:0000313" key="3">
    <source>
        <dbReference type="Proteomes" id="UP000049983"/>
    </source>
</evidence>
<feature type="transmembrane region" description="Helical" evidence="1">
    <location>
        <begin position="69"/>
        <end position="90"/>
    </location>
</feature>
<feature type="transmembrane region" description="Helical" evidence="1">
    <location>
        <begin position="281"/>
        <end position="303"/>
    </location>
</feature>
<dbReference type="EMBL" id="CXWC01000003">
    <property type="protein sequence ID" value="CTQ68101.1"/>
    <property type="molecule type" value="Genomic_DNA"/>
</dbReference>
<feature type="transmembrane region" description="Helical" evidence="1">
    <location>
        <begin position="228"/>
        <end position="246"/>
    </location>
</feature>
<sequence>MSSTARIGLMYCLVFVSLEAFQAVYLGAVFQKVDSFLVGAWVFGISVVGCTVMTAIFRPDELAVSLRAWRIVLALNLFAAVTWCTYFLAVQLIEPAIVFTIFSGMVPMGTVLAKLIGLPEASSFRRKSVDLGNILIFLAILFLAAITVLGFSGFVRGGWLMAVAGVVLSALSGTCTAFVILFSVRLNGHGVGPLAQFGFRFLLYTCLALIAFAAGLDDKGDHTVAADLALVVLIGLAVIAFPLYLVQRAIPLLHASVIAAMTALGPVMVFLMQLMERRVDYSGATLVGVSIYMAGALLAVFGATRPAAGSFSPGTDSQSNCH</sequence>
<feature type="transmembrane region" description="Helical" evidence="1">
    <location>
        <begin position="7"/>
        <end position="30"/>
    </location>
</feature>
<feature type="transmembrane region" description="Helical" evidence="1">
    <location>
        <begin position="96"/>
        <end position="117"/>
    </location>
</feature>
<keyword evidence="1" id="KW-1133">Transmembrane helix</keyword>
<organism evidence="2 3">
    <name type="scientific">Roseibium album</name>
    <dbReference type="NCBI Taxonomy" id="311410"/>
    <lineage>
        <taxon>Bacteria</taxon>
        <taxon>Pseudomonadati</taxon>
        <taxon>Pseudomonadota</taxon>
        <taxon>Alphaproteobacteria</taxon>
        <taxon>Hyphomicrobiales</taxon>
        <taxon>Stappiaceae</taxon>
        <taxon>Roseibium</taxon>
    </lineage>
</organism>
<proteinExistence type="predicted"/>
<protein>
    <recommendedName>
        <fullName evidence="4">EamA-like transporter family protein</fullName>
    </recommendedName>
</protein>